<protein>
    <submittedName>
        <fullName evidence="2">PIG-L family deacetylase</fullName>
    </submittedName>
</protein>
<dbReference type="EMBL" id="JABRWQ010000003">
    <property type="protein sequence ID" value="NRD23237.1"/>
    <property type="molecule type" value="Genomic_DNA"/>
</dbReference>
<gene>
    <name evidence="2" type="ORF">HNV10_08290</name>
</gene>
<dbReference type="Pfam" id="PF02585">
    <property type="entry name" value="PIG-L"/>
    <property type="match status" value="1"/>
</dbReference>
<evidence type="ECO:0000313" key="3">
    <source>
        <dbReference type="Proteomes" id="UP000805085"/>
    </source>
</evidence>
<keyword evidence="1" id="KW-1133">Transmembrane helix</keyword>
<sequence length="415" mass="48178">MSKEGKSKTNWLNLIPSLQGKLKANISNSNLHFGSLDDFPEKESEYQAVFVRLDCDFMNWQRWYIQCFSHQLNEEGYFFIKGYRFPKLSKNIKLFISSLLRWLFWNIACLIRIAFIRQIFMSKKLIQLTEDYGLCYSSFPAELQFLRGKGILFQKKLQAEAMLRQKLNSKDYLMNQMETKYSDRIIKNDVLINNEIKHISLNDLLLNNNGNVLVLAPHPDDELVGCGGTLLELSKLGATIHVVQMSQGATCSALKNELEKIRHTVRWHEAKLVAEQFSFNQYYWPSNSEEELDASEENEKRLLQLVNKLNPVLIFAPSDADKHIEHQIAFQLINNALKKYKGDVSVLKYPVWGALKRIDYAFDITKQSQKVLDAMYHYKVAMKAEDYAARMQIVWAYQGLLIKDNSESLVEVFSV</sequence>
<dbReference type="RefSeq" id="WP_173300869.1">
    <property type="nucleotide sequence ID" value="NZ_JABRWQ010000003.1"/>
</dbReference>
<name>A0ABX2E4M5_9FLAO</name>
<proteinExistence type="predicted"/>
<keyword evidence="3" id="KW-1185">Reference proteome</keyword>
<comment type="caution">
    <text evidence="2">The sequence shown here is derived from an EMBL/GenBank/DDBJ whole genome shotgun (WGS) entry which is preliminary data.</text>
</comment>
<dbReference type="PANTHER" id="PTHR12993:SF11">
    <property type="entry name" value="N-ACETYLGLUCOSAMINYL-PHOSPHATIDYLINOSITOL DE-N-ACETYLASE"/>
    <property type="match status" value="1"/>
</dbReference>
<evidence type="ECO:0000313" key="2">
    <source>
        <dbReference type="EMBL" id="NRD23237.1"/>
    </source>
</evidence>
<keyword evidence="1" id="KW-0812">Transmembrane</keyword>
<dbReference type="PANTHER" id="PTHR12993">
    <property type="entry name" value="N-ACETYLGLUCOSAMINYL-PHOSPHATIDYLINOSITOL DE-N-ACETYLASE-RELATED"/>
    <property type="match status" value="1"/>
</dbReference>
<accession>A0ABX2E4M5</accession>
<feature type="transmembrane region" description="Helical" evidence="1">
    <location>
        <begin position="94"/>
        <end position="115"/>
    </location>
</feature>
<organism evidence="2 3">
    <name type="scientific">Winogradskyella litoriviva</name>
    <dbReference type="NCBI Taxonomy" id="1220182"/>
    <lineage>
        <taxon>Bacteria</taxon>
        <taxon>Pseudomonadati</taxon>
        <taxon>Bacteroidota</taxon>
        <taxon>Flavobacteriia</taxon>
        <taxon>Flavobacteriales</taxon>
        <taxon>Flavobacteriaceae</taxon>
        <taxon>Winogradskyella</taxon>
    </lineage>
</organism>
<dbReference type="Proteomes" id="UP000805085">
    <property type="component" value="Unassembled WGS sequence"/>
</dbReference>
<dbReference type="InterPro" id="IPR024078">
    <property type="entry name" value="LmbE-like_dom_sf"/>
</dbReference>
<dbReference type="Gene3D" id="3.40.50.10320">
    <property type="entry name" value="LmbE-like"/>
    <property type="match status" value="1"/>
</dbReference>
<keyword evidence="1" id="KW-0472">Membrane</keyword>
<dbReference type="SUPFAM" id="SSF102588">
    <property type="entry name" value="LmbE-like"/>
    <property type="match status" value="1"/>
</dbReference>
<reference evidence="2 3" key="1">
    <citation type="journal article" date="2015" name="Int. J. Syst. Evol. Microbiol.">
        <title>Winogradskyella litoriviva sp. nov., isolated from coastal seawater.</title>
        <authorList>
            <person name="Nedashkovskaya O.I."/>
            <person name="Kukhlevskiy A.D."/>
            <person name="Zhukova N.V."/>
            <person name="Kim S.J."/>
            <person name="Rhee S.K."/>
            <person name="Mikhailov V.V."/>
        </authorList>
    </citation>
    <scope>NUCLEOTIDE SEQUENCE [LARGE SCALE GENOMIC DNA]</scope>
    <source>
        <strain evidence="2 3">KMM6491</strain>
    </source>
</reference>
<dbReference type="InterPro" id="IPR003737">
    <property type="entry name" value="GlcNAc_PI_deacetylase-related"/>
</dbReference>
<evidence type="ECO:0000256" key="1">
    <source>
        <dbReference type="SAM" id="Phobius"/>
    </source>
</evidence>